<name>A0A7J6RAL1_PEROL</name>
<dbReference type="SUPFAM" id="SSF48371">
    <property type="entry name" value="ARM repeat"/>
    <property type="match status" value="1"/>
</dbReference>
<feature type="non-terminal residue" evidence="2">
    <location>
        <position position="1"/>
    </location>
</feature>
<accession>A0A7J6RAL1</accession>
<reference evidence="2 3" key="1">
    <citation type="submission" date="2020-04" db="EMBL/GenBank/DDBJ databases">
        <title>Perkinsus olseni comparative genomics.</title>
        <authorList>
            <person name="Bogema D.R."/>
        </authorList>
    </citation>
    <scope>NUCLEOTIDE SEQUENCE [LARGE SCALE GENOMIC DNA]</scope>
    <source>
        <strain evidence="2">ATCC PRA-205</strain>
    </source>
</reference>
<proteinExistence type="predicted"/>
<organism evidence="2 3">
    <name type="scientific">Perkinsus olseni</name>
    <name type="common">Perkinsus atlanticus</name>
    <dbReference type="NCBI Taxonomy" id="32597"/>
    <lineage>
        <taxon>Eukaryota</taxon>
        <taxon>Sar</taxon>
        <taxon>Alveolata</taxon>
        <taxon>Perkinsozoa</taxon>
        <taxon>Perkinsea</taxon>
        <taxon>Perkinsida</taxon>
        <taxon>Perkinsidae</taxon>
        <taxon>Perkinsus</taxon>
    </lineage>
</organism>
<gene>
    <name evidence="2" type="ORF">FOZ62_025896</name>
</gene>
<feature type="region of interest" description="Disordered" evidence="1">
    <location>
        <begin position="549"/>
        <end position="572"/>
    </location>
</feature>
<sequence length="908" mass="99052">MRERLEQPEAAKHLQEYLAAEDISGQIVALRALAEAAPNDVQVFWLLHRQLRGMPTHPWRKHLARTCENMPVDGKNEVIAEWYNSVLVPESKALQAFLDATPTPPIPSRAIEFIRQIELALEYPFTKSLYNDEIGLPANNAMEVLFGRYARRLGEAVGPSGEQSDWCLTAFRTYLQSILVLSTKSGKRASQYLNVSEVCDSCLKIALSTQAPPDLTTQAALVLAHGIDNARENEQLMDHVTSVNSSTSSALSLLDGALVIPPKEDMPLSCRLALSRGLLVAAVDDGTREKYTGRCVESYISLLLDRHAALDTPTLLYGLQSLMVLVSRGAEGPLMEPKRIRQLLEVCVTHWEHPSSLVHQLCEQLFEIECRKAGASSAAKLSIVQQSIKELPFCRAKCKGLSFLLPVSSDDDAMAIALDMVPDLLDTVSQEGSSSSAAKQLLERVCSMAPEAGKKFDLRERLFSPILALLNRIHQDEGSDLHQGLADTLTNILSKAPAELLVSLWNAALSGCSADGTGGDYSVLALAGLFRKLGRAEFTETGLTLVEPKAKKKSHRHHASQEQSGAVQGTVGMGGRGEYGSLPIETLERWILSSDSAMAISTLKLMSTVKSPATTPITSAEVRLVYPLFIRNGQQLKLSDLALRQRATSALKAFLQRLRDTWDMKSHQQDDPDLSSKRYAPWLKELFLDYLIPVTTRPGSPLEIAYPAATIIEHVYKLFGSLPVSLNIGKVYTGCSIAQELGFYDSEVIMSLLQALGAAWSKQRTAVVQALQAVPPEVILQVGPQIDRRIAELARKSKQVVRVRWTSEAAALAALYSQALRGKDRVAYVDGIMEEVKGEFKRSIGKGLDALRGLHVHLACLAAALPTIRGMASCAAEGFSSVESVTSVEVMLSICVSVLGAISEGVDD</sequence>
<comment type="caution">
    <text evidence="2">The sequence shown here is derived from an EMBL/GenBank/DDBJ whole genome shotgun (WGS) entry which is preliminary data.</text>
</comment>
<dbReference type="EMBL" id="JABANM010023781">
    <property type="protein sequence ID" value="KAF4717321.1"/>
    <property type="molecule type" value="Genomic_DNA"/>
</dbReference>
<evidence type="ECO:0000313" key="3">
    <source>
        <dbReference type="Proteomes" id="UP000574390"/>
    </source>
</evidence>
<protein>
    <submittedName>
        <fullName evidence="2">Uncharacterized protein</fullName>
    </submittedName>
</protein>
<dbReference type="Proteomes" id="UP000574390">
    <property type="component" value="Unassembled WGS sequence"/>
</dbReference>
<evidence type="ECO:0000256" key="1">
    <source>
        <dbReference type="SAM" id="MobiDB-lite"/>
    </source>
</evidence>
<dbReference type="AlphaFoldDB" id="A0A7J6RAL1"/>
<dbReference type="InterPro" id="IPR016024">
    <property type="entry name" value="ARM-type_fold"/>
</dbReference>
<evidence type="ECO:0000313" key="2">
    <source>
        <dbReference type="EMBL" id="KAF4717321.1"/>
    </source>
</evidence>